<feature type="domain" description="RNA polymerase sigma factor 70 region 4 type 2" evidence="5">
    <location>
        <begin position="142"/>
        <end position="191"/>
    </location>
</feature>
<keyword evidence="2" id="KW-0731">Sigma factor</keyword>
<dbReference type="InterPro" id="IPR013249">
    <property type="entry name" value="RNA_pol_sigma70_r4_t2"/>
</dbReference>
<dbReference type="GO" id="GO:0006352">
    <property type="term" value="P:DNA-templated transcription initiation"/>
    <property type="evidence" value="ECO:0007669"/>
    <property type="project" value="InterPro"/>
</dbReference>
<keyword evidence="4" id="KW-0804">Transcription</keyword>
<dbReference type="RefSeq" id="WP_146406634.1">
    <property type="nucleotide sequence ID" value="NZ_SJPU01000001.1"/>
</dbReference>
<dbReference type="PANTHER" id="PTHR43133:SF8">
    <property type="entry name" value="RNA POLYMERASE SIGMA FACTOR HI_1459-RELATED"/>
    <property type="match status" value="1"/>
</dbReference>
<dbReference type="Proteomes" id="UP000319908">
    <property type="component" value="Unassembled WGS sequence"/>
</dbReference>
<dbReference type="InterPro" id="IPR039425">
    <property type="entry name" value="RNA_pol_sigma-70-like"/>
</dbReference>
<dbReference type="InterPro" id="IPR014284">
    <property type="entry name" value="RNA_pol_sigma-70_dom"/>
</dbReference>
<dbReference type="Gene3D" id="1.10.10.10">
    <property type="entry name" value="Winged helix-like DNA-binding domain superfamily/Winged helix DNA-binding domain"/>
    <property type="match status" value="1"/>
</dbReference>
<dbReference type="OrthoDB" id="278404at2"/>
<organism evidence="6 7">
    <name type="scientific">Allorhodopirellula heiligendammensis</name>
    <dbReference type="NCBI Taxonomy" id="2714739"/>
    <lineage>
        <taxon>Bacteria</taxon>
        <taxon>Pseudomonadati</taxon>
        <taxon>Planctomycetota</taxon>
        <taxon>Planctomycetia</taxon>
        <taxon>Pirellulales</taxon>
        <taxon>Pirellulaceae</taxon>
        <taxon>Allorhodopirellula</taxon>
    </lineage>
</organism>
<dbReference type="GO" id="GO:0016987">
    <property type="term" value="F:sigma factor activity"/>
    <property type="evidence" value="ECO:0007669"/>
    <property type="project" value="UniProtKB-KW"/>
</dbReference>
<sequence length="210" mass="23367">MQNDIGNTTAAVEKYVALLADLPKDAPADTVIHELLSRAVSRLHKLCATVLYRNYPRLVGAPLNLQAEELLSSVVGRLIKAMQKARPASVRQFFSLANQHMRWELNDLARRLDDGEAFVDFPESLIVAPESSGSELSESAKRMLDAIEQLPEEELEVFSLIRIQGMSQVEAAQIVNVSTKTIQRRLNRSLLLLSQSLKEISLGTNSNENE</sequence>
<proteinExistence type="predicted"/>
<comment type="caution">
    <text evidence="6">The sequence shown here is derived from an EMBL/GenBank/DDBJ whole genome shotgun (WGS) entry which is preliminary data.</text>
</comment>
<evidence type="ECO:0000259" key="5">
    <source>
        <dbReference type="Pfam" id="PF08281"/>
    </source>
</evidence>
<keyword evidence="7" id="KW-1185">Reference proteome</keyword>
<dbReference type="Pfam" id="PF08281">
    <property type="entry name" value="Sigma70_r4_2"/>
    <property type="match status" value="1"/>
</dbReference>
<evidence type="ECO:0000256" key="4">
    <source>
        <dbReference type="ARBA" id="ARBA00023163"/>
    </source>
</evidence>
<evidence type="ECO:0000313" key="6">
    <source>
        <dbReference type="EMBL" id="TWU19927.1"/>
    </source>
</evidence>
<dbReference type="InterPro" id="IPR036388">
    <property type="entry name" value="WH-like_DNA-bd_sf"/>
</dbReference>
<dbReference type="EMBL" id="SJPU01000001">
    <property type="protein sequence ID" value="TWU19927.1"/>
    <property type="molecule type" value="Genomic_DNA"/>
</dbReference>
<name>A0A5C6C7C8_9BACT</name>
<dbReference type="AlphaFoldDB" id="A0A5C6C7C8"/>
<dbReference type="InterPro" id="IPR013324">
    <property type="entry name" value="RNA_pol_sigma_r3/r4-like"/>
</dbReference>
<evidence type="ECO:0000256" key="3">
    <source>
        <dbReference type="ARBA" id="ARBA00023125"/>
    </source>
</evidence>
<protein>
    <submittedName>
        <fullName evidence="6">RNA polymerase sigma factor</fullName>
    </submittedName>
</protein>
<keyword evidence="3" id="KW-0238">DNA-binding</keyword>
<dbReference type="NCBIfam" id="TIGR02937">
    <property type="entry name" value="sigma70-ECF"/>
    <property type="match status" value="1"/>
</dbReference>
<evidence type="ECO:0000313" key="7">
    <source>
        <dbReference type="Proteomes" id="UP000319908"/>
    </source>
</evidence>
<reference evidence="6 7" key="1">
    <citation type="journal article" date="2020" name="Antonie Van Leeuwenhoek">
        <title>Rhodopirellula heiligendammensis sp. nov., Rhodopirellula pilleata sp. nov., and Rhodopirellula solitaria sp. nov. isolated from natural or artificial marine surfaces in Northern Germany and California, USA, and emended description of the genus Rhodopirellula.</title>
        <authorList>
            <person name="Kallscheuer N."/>
            <person name="Wiegand S."/>
            <person name="Jogler M."/>
            <person name="Boedeker C."/>
            <person name="Peeters S.H."/>
            <person name="Rast P."/>
            <person name="Heuer A."/>
            <person name="Jetten M.S.M."/>
            <person name="Rohde M."/>
            <person name="Jogler C."/>
        </authorList>
    </citation>
    <scope>NUCLEOTIDE SEQUENCE [LARGE SCALE GENOMIC DNA]</scope>
    <source>
        <strain evidence="6 7">Poly21</strain>
    </source>
</reference>
<evidence type="ECO:0000256" key="1">
    <source>
        <dbReference type="ARBA" id="ARBA00023015"/>
    </source>
</evidence>
<keyword evidence="1" id="KW-0805">Transcription regulation</keyword>
<evidence type="ECO:0000256" key="2">
    <source>
        <dbReference type="ARBA" id="ARBA00023082"/>
    </source>
</evidence>
<dbReference type="GO" id="GO:0003677">
    <property type="term" value="F:DNA binding"/>
    <property type="evidence" value="ECO:0007669"/>
    <property type="project" value="UniProtKB-KW"/>
</dbReference>
<gene>
    <name evidence="6" type="ORF">Poly21_21060</name>
</gene>
<dbReference type="PANTHER" id="PTHR43133">
    <property type="entry name" value="RNA POLYMERASE ECF-TYPE SIGMA FACTO"/>
    <property type="match status" value="1"/>
</dbReference>
<accession>A0A5C6C7C8</accession>
<dbReference type="SUPFAM" id="SSF88659">
    <property type="entry name" value="Sigma3 and sigma4 domains of RNA polymerase sigma factors"/>
    <property type="match status" value="1"/>
</dbReference>